<dbReference type="Proteomes" id="UP000030758">
    <property type="component" value="Unassembled WGS sequence"/>
</dbReference>
<dbReference type="Pfam" id="PF01425">
    <property type="entry name" value="Amidase"/>
    <property type="match status" value="1"/>
</dbReference>
<dbReference type="GO" id="GO:0005739">
    <property type="term" value="C:mitochondrion"/>
    <property type="evidence" value="ECO:0007669"/>
    <property type="project" value="TreeGrafter"/>
</dbReference>
<protein>
    <recommendedName>
        <fullName evidence="3">Amidase domain-containing protein</fullName>
    </recommendedName>
</protein>
<dbReference type="AlphaFoldDB" id="A0A085NF94"/>
<dbReference type="InterPro" id="IPR000120">
    <property type="entry name" value="Amidase"/>
</dbReference>
<evidence type="ECO:0000313" key="4">
    <source>
        <dbReference type="EMBL" id="KFD68140.1"/>
    </source>
</evidence>
<comment type="similarity">
    <text evidence="1">Belongs to the amidase family.</text>
</comment>
<dbReference type="InterPro" id="IPR023631">
    <property type="entry name" value="Amidase_dom"/>
</dbReference>
<dbReference type="SUPFAM" id="SSF75304">
    <property type="entry name" value="Amidase signature (AS) enzymes"/>
    <property type="match status" value="2"/>
</dbReference>
<dbReference type="InterPro" id="IPR020556">
    <property type="entry name" value="Amidase_CS"/>
</dbReference>
<dbReference type="InterPro" id="IPR036928">
    <property type="entry name" value="AS_sf"/>
</dbReference>
<dbReference type="GO" id="GO:0032543">
    <property type="term" value="P:mitochondrial translation"/>
    <property type="evidence" value="ECO:0007669"/>
    <property type="project" value="TreeGrafter"/>
</dbReference>
<name>A0A085NF94_9BILA</name>
<keyword evidence="2" id="KW-0732">Signal</keyword>
<dbReference type="PANTHER" id="PTHR11895">
    <property type="entry name" value="TRANSAMIDASE"/>
    <property type="match status" value="1"/>
</dbReference>
<evidence type="ECO:0000259" key="3">
    <source>
        <dbReference type="Pfam" id="PF01425"/>
    </source>
</evidence>
<proteinExistence type="inferred from homology"/>
<organism evidence="4">
    <name type="scientific">Trichuris suis</name>
    <name type="common">pig whipworm</name>
    <dbReference type="NCBI Taxonomy" id="68888"/>
    <lineage>
        <taxon>Eukaryota</taxon>
        <taxon>Metazoa</taxon>
        <taxon>Ecdysozoa</taxon>
        <taxon>Nematoda</taxon>
        <taxon>Enoplea</taxon>
        <taxon>Dorylaimia</taxon>
        <taxon>Trichinellida</taxon>
        <taxon>Trichuridae</taxon>
        <taxon>Trichuris</taxon>
    </lineage>
</organism>
<accession>A0A085NF94</accession>
<dbReference type="GO" id="GO:0070681">
    <property type="term" value="P:glutaminyl-tRNAGln biosynthesis via transamidation"/>
    <property type="evidence" value="ECO:0007669"/>
    <property type="project" value="TreeGrafter"/>
</dbReference>
<dbReference type="PROSITE" id="PS00571">
    <property type="entry name" value="AMIDASES"/>
    <property type="match status" value="1"/>
</dbReference>
<evidence type="ECO:0000256" key="2">
    <source>
        <dbReference type="SAM" id="SignalP"/>
    </source>
</evidence>
<sequence>MPKATSFTTWKGLSLVLWLKLESESNDISDFDLIMGRSVFETIQECVILAQRLQKLNMFVTTTFGEALSGAALLDSSTTAKGSLFGIPFAVKDCFSTKKIGTTLGSLMLSNYTPSYNATLVDRLLHAGCILLGKTNMDEFSMGASSLKTRFGPVKNPWTLATDIASKIDHDWYIAGGSSGGSAAVVATGVAKLALGSDTGGSIRNPAALCGVVGFKPTYGLLSRYGLVPLVNSFDTPGILARKVDDICTVMRTISSWDCHDSTLARSSRGDFSINDPSSAKKLCVGIPKEFYPPGLAGDVLTFWKDVARLLERDGGCRLVEVSLPHTQFSIVCYHVLGESEIASNMARYDGIEYGYRPVGKTSFNNLLAAGRQKGFNEVVRRRILAGNFFLLKRNCKYFYEKAARIRRLITEEYKRVYSAGVDVLLLPATQGDAPLYSHYVVEDVQYTRERQDDFFTQPANLAEREKAVKDQEMKTNHPVTKHPSFKNTSLKNCYFRSNSKQIRRNIIAVATDGASAMVGCHRGFISHLKKIVPNLLSIHCVLHRQHLVARRLSPRLNKSLQYVISAVNIIKSNPLNDRLFRQLCDENNEEFNGLLLHTEIRWLSKGACLWRFFQLFDSVLQFFEEDDASLTANLRIRKADVAYLADPYFMFNEMNKQLLTEDLNLIKTKSVISAFMSKLLLFKRRFAMGELCQFQNLIEVKKEGLPAIVIPVGLSSRKLPIGLQLIGDRFQDSLLMNIAKWLEDRIEFNFLPKKLLMNAT</sequence>
<dbReference type="GO" id="GO:0050567">
    <property type="term" value="F:glutaminyl-tRNA synthase (glutamine-hydrolyzing) activity"/>
    <property type="evidence" value="ECO:0007669"/>
    <property type="project" value="TreeGrafter"/>
</dbReference>
<feature type="chain" id="PRO_5001795921" description="Amidase domain-containing protein" evidence="2">
    <location>
        <begin position="24"/>
        <end position="761"/>
    </location>
</feature>
<dbReference type="GO" id="GO:0030956">
    <property type="term" value="C:glutamyl-tRNA(Gln) amidotransferase complex"/>
    <property type="evidence" value="ECO:0007669"/>
    <property type="project" value="TreeGrafter"/>
</dbReference>
<dbReference type="PANTHER" id="PTHR11895:SF7">
    <property type="entry name" value="GLUTAMYL-TRNA(GLN) AMIDOTRANSFERASE SUBUNIT A, MITOCHONDRIAL"/>
    <property type="match status" value="1"/>
</dbReference>
<feature type="signal peptide" evidence="2">
    <location>
        <begin position="1"/>
        <end position="23"/>
    </location>
</feature>
<dbReference type="Gene3D" id="3.90.1300.10">
    <property type="entry name" value="Amidase signature (AS) domain"/>
    <property type="match status" value="2"/>
</dbReference>
<reference evidence="4" key="1">
    <citation type="journal article" date="2014" name="Nat. Genet.">
        <title>Genome and transcriptome of the porcine whipworm Trichuris suis.</title>
        <authorList>
            <person name="Jex A.R."/>
            <person name="Nejsum P."/>
            <person name="Schwarz E.M."/>
            <person name="Hu L."/>
            <person name="Young N.D."/>
            <person name="Hall R.S."/>
            <person name="Korhonen P.K."/>
            <person name="Liao S."/>
            <person name="Thamsborg S."/>
            <person name="Xia J."/>
            <person name="Xu P."/>
            <person name="Wang S."/>
            <person name="Scheerlinck J.P."/>
            <person name="Hofmann A."/>
            <person name="Sternberg P.W."/>
            <person name="Wang J."/>
            <person name="Gasser R.B."/>
        </authorList>
    </citation>
    <scope>NUCLEOTIDE SEQUENCE [LARGE SCALE GENOMIC DNA]</scope>
    <source>
        <strain evidence="4">DCEP-RM93F</strain>
    </source>
</reference>
<gene>
    <name evidence="4" type="ORF">M514_02471</name>
</gene>
<feature type="domain" description="Amidase" evidence="3">
    <location>
        <begin position="53"/>
        <end position="469"/>
    </location>
</feature>
<dbReference type="EMBL" id="KL367507">
    <property type="protein sequence ID" value="KFD68140.1"/>
    <property type="molecule type" value="Genomic_DNA"/>
</dbReference>
<evidence type="ECO:0000256" key="1">
    <source>
        <dbReference type="ARBA" id="ARBA00009199"/>
    </source>
</evidence>